<dbReference type="Proteomes" id="UP001318860">
    <property type="component" value="Unassembled WGS sequence"/>
</dbReference>
<accession>A0ABR0WXK6</accession>
<dbReference type="EMBL" id="JABTTQ020000007">
    <property type="protein sequence ID" value="KAK6152198.1"/>
    <property type="molecule type" value="Genomic_DNA"/>
</dbReference>
<proteinExistence type="predicted"/>
<reference evidence="1 2" key="1">
    <citation type="journal article" date="2021" name="Comput. Struct. Biotechnol. J.">
        <title>De novo genome assembly of the potent medicinal plant Rehmannia glutinosa using nanopore technology.</title>
        <authorList>
            <person name="Ma L."/>
            <person name="Dong C."/>
            <person name="Song C."/>
            <person name="Wang X."/>
            <person name="Zheng X."/>
            <person name="Niu Y."/>
            <person name="Chen S."/>
            <person name="Feng W."/>
        </authorList>
    </citation>
    <scope>NUCLEOTIDE SEQUENCE [LARGE SCALE GENOMIC DNA]</scope>
    <source>
        <strain evidence="1">DH-2019</strain>
    </source>
</reference>
<gene>
    <name evidence="1" type="ORF">DH2020_014833</name>
</gene>
<protein>
    <submittedName>
        <fullName evidence="1">Uncharacterized protein</fullName>
    </submittedName>
</protein>
<evidence type="ECO:0000313" key="2">
    <source>
        <dbReference type="Proteomes" id="UP001318860"/>
    </source>
</evidence>
<keyword evidence="2" id="KW-1185">Reference proteome</keyword>
<dbReference type="PANTHER" id="PTHR33972">
    <property type="entry name" value="EXPRESSED PROTEIN"/>
    <property type="match status" value="1"/>
</dbReference>
<dbReference type="PANTHER" id="PTHR33972:SF26">
    <property type="match status" value="1"/>
</dbReference>
<sequence>MAMSRIFSQSLSRSSLRPPAALISHHRHRSSKIHNAQIIEVEIDQASSSQTDSPEAAAEVITLGIKKLEDAIHSIVVRRSAPDWLPFLPGYSYWVPPRASAMRGVQHHPAGSMIDVIGRLAASGVKRNRGLQLDLLSEDENMAFTSARGWPASAFYIEGTSPVHPIPVVEVEVTVLENEDQSNSTSDSEDAEG</sequence>
<evidence type="ECO:0000313" key="1">
    <source>
        <dbReference type="EMBL" id="KAK6152198.1"/>
    </source>
</evidence>
<comment type="caution">
    <text evidence="1">The sequence shown here is derived from an EMBL/GenBank/DDBJ whole genome shotgun (WGS) entry which is preliminary data.</text>
</comment>
<organism evidence="1 2">
    <name type="scientific">Rehmannia glutinosa</name>
    <name type="common">Chinese foxglove</name>
    <dbReference type="NCBI Taxonomy" id="99300"/>
    <lineage>
        <taxon>Eukaryota</taxon>
        <taxon>Viridiplantae</taxon>
        <taxon>Streptophyta</taxon>
        <taxon>Embryophyta</taxon>
        <taxon>Tracheophyta</taxon>
        <taxon>Spermatophyta</taxon>
        <taxon>Magnoliopsida</taxon>
        <taxon>eudicotyledons</taxon>
        <taxon>Gunneridae</taxon>
        <taxon>Pentapetalae</taxon>
        <taxon>asterids</taxon>
        <taxon>lamiids</taxon>
        <taxon>Lamiales</taxon>
        <taxon>Orobanchaceae</taxon>
        <taxon>Rehmannieae</taxon>
        <taxon>Rehmannia</taxon>
    </lineage>
</organism>
<name>A0ABR0WXK6_REHGL</name>